<sequence length="406" mass="47619">MRSMLSLSIVSMGSFCSRQQPLNEVDAEENIQAAEIDRRIAQETKAEQHIHKLLLLGAGESGKSTIFKQIRLLFQTGFDEVELKSYASVIHANVYQTIKILYDGAKELAQNDPSSSKYVVCTENKDVDRWYEVDALHMDIGEKLSEIGSKMDYPYLTKEIAKEITTLWNDPAIQVHISMFNRCRTFSCLVVPHKLMVEKYLQETYSHGNKLQVPDCAQYFMENLERFSEVTYVPTKEDVLHARVRTTGVVEIQFRFIVLTCISKIVYCCRYDQLLFEDETKNRMMETKELFEWVLKQSCFEKSSFMLFLNKFDIFEKKIQKVPLNVCEWFKDYQPVGSGRQEVEHAYEFVKKKYEELYFQNSKPDRVDRAFKIYRTTALDQKLIKKTFKLVDETLRRRNLIEAGLL</sequence>
<evidence type="ECO:0000313" key="15">
    <source>
        <dbReference type="EMBL" id="KAG6511065.1"/>
    </source>
</evidence>
<dbReference type="SUPFAM" id="SSF47895">
    <property type="entry name" value="Transducin (alpha subunit), insertion domain"/>
    <property type="match status" value="2"/>
</dbReference>
<keyword evidence="4 13" id="KW-0479">Metal-binding</keyword>
<evidence type="ECO:0000256" key="13">
    <source>
        <dbReference type="PIRSR" id="PIRSR601019-2"/>
    </source>
</evidence>
<keyword evidence="8 12" id="KW-0342">GTP-binding</keyword>
<dbReference type="EMBL" id="JACMSC010000008">
    <property type="protein sequence ID" value="KAG6511065.1"/>
    <property type="molecule type" value="Genomic_DNA"/>
</dbReference>
<keyword evidence="10 14" id="KW-0807">Transducer</keyword>
<dbReference type="GO" id="GO:0046872">
    <property type="term" value="F:metal ion binding"/>
    <property type="evidence" value="ECO:0007669"/>
    <property type="project" value="UniProtKB-UniRule"/>
</dbReference>
<comment type="domain">
    <text evidence="14">The helical domain is required for self-activation.</text>
</comment>
<evidence type="ECO:0000256" key="7">
    <source>
        <dbReference type="ARBA" id="ARBA00022842"/>
    </source>
</evidence>
<comment type="subcellular location">
    <subcellularLocation>
        <location evidence="14">Cell membrane</location>
    </subcellularLocation>
</comment>
<keyword evidence="11 14" id="KW-0449">Lipoprotein</keyword>
<evidence type="ECO:0000313" key="16">
    <source>
        <dbReference type="Proteomes" id="UP000734854"/>
    </source>
</evidence>
<evidence type="ECO:0000256" key="3">
    <source>
        <dbReference type="ARBA" id="ARBA00022707"/>
    </source>
</evidence>
<dbReference type="GO" id="GO:0001664">
    <property type="term" value="F:G protein-coupled receptor binding"/>
    <property type="evidence" value="ECO:0007669"/>
    <property type="project" value="UniProtKB-UniRule"/>
</dbReference>
<dbReference type="Gene3D" id="1.10.400.10">
    <property type="entry name" value="GI Alpha 1, domain 2-like"/>
    <property type="match status" value="2"/>
</dbReference>
<dbReference type="Pfam" id="PF00503">
    <property type="entry name" value="G-alpha"/>
    <property type="match status" value="2"/>
</dbReference>
<comment type="cofactor">
    <cofactor evidence="1">
        <name>Mg(2+)</name>
        <dbReference type="ChEBI" id="CHEBI:18420"/>
    </cofactor>
</comment>
<dbReference type="GO" id="GO:0005737">
    <property type="term" value="C:cytoplasm"/>
    <property type="evidence" value="ECO:0007669"/>
    <property type="project" value="TreeGrafter"/>
</dbReference>
<feature type="binding site" evidence="12">
    <location>
        <position position="378"/>
    </location>
    <ligand>
        <name>GTP</name>
        <dbReference type="ChEBI" id="CHEBI:37565"/>
    </ligand>
</feature>
<evidence type="ECO:0000256" key="5">
    <source>
        <dbReference type="ARBA" id="ARBA00022741"/>
    </source>
</evidence>
<evidence type="ECO:0000256" key="1">
    <source>
        <dbReference type="ARBA" id="ARBA00001946"/>
    </source>
</evidence>
<keyword evidence="14" id="KW-0472">Membrane</keyword>
<dbReference type="PANTHER" id="PTHR10218">
    <property type="entry name" value="GTP-BINDING PROTEIN ALPHA SUBUNIT"/>
    <property type="match status" value="1"/>
</dbReference>
<evidence type="ECO:0000256" key="8">
    <source>
        <dbReference type="ARBA" id="ARBA00023134"/>
    </source>
</evidence>
<feature type="binding site" evidence="13">
    <location>
        <position position="64"/>
    </location>
    <ligand>
        <name>Mg(2+)</name>
        <dbReference type="ChEBI" id="CHEBI:18420"/>
    </ligand>
</feature>
<dbReference type="FunFam" id="3.40.50.300:FF:000692">
    <property type="entry name" value="Guanine nucleotide-binding protein subunit alpha"/>
    <property type="match status" value="1"/>
</dbReference>
<dbReference type="AlphaFoldDB" id="A0A8J5H7P3"/>
<accession>A0A8J5H7P3</accession>
<feature type="binding site" evidence="13">
    <location>
        <position position="246"/>
    </location>
    <ligand>
        <name>Mg(2+)</name>
        <dbReference type="ChEBI" id="CHEBI:18420"/>
    </ligand>
</feature>
<reference evidence="15 16" key="1">
    <citation type="submission" date="2020-08" db="EMBL/GenBank/DDBJ databases">
        <title>Plant Genome Project.</title>
        <authorList>
            <person name="Zhang R.-G."/>
        </authorList>
    </citation>
    <scope>NUCLEOTIDE SEQUENCE [LARGE SCALE GENOMIC DNA]</scope>
    <source>
        <tissue evidence="15">Rhizome</tissue>
    </source>
</reference>
<organism evidence="15 16">
    <name type="scientific">Zingiber officinale</name>
    <name type="common">Ginger</name>
    <name type="synonym">Amomum zingiber</name>
    <dbReference type="NCBI Taxonomy" id="94328"/>
    <lineage>
        <taxon>Eukaryota</taxon>
        <taxon>Viridiplantae</taxon>
        <taxon>Streptophyta</taxon>
        <taxon>Embryophyta</taxon>
        <taxon>Tracheophyta</taxon>
        <taxon>Spermatophyta</taxon>
        <taxon>Magnoliopsida</taxon>
        <taxon>Liliopsida</taxon>
        <taxon>Zingiberales</taxon>
        <taxon>Zingiberaceae</taxon>
        <taxon>Zingiber</taxon>
    </lineage>
</organism>
<dbReference type="PANTHER" id="PTHR10218:SF302">
    <property type="entry name" value="GUANINE NUCLEOTIDE-BINDING PROTEIN ALPHA-5 SUBUNIT"/>
    <property type="match status" value="1"/>
</dbReference>
<evidence type="ECO:0000256" key="14">
    <source>
        <dbReference type="RuleBase" id="RU368109"/>
    </source>
</evidence>
<dbReference type="SUPFAM" id="SSF52540">
    <property type="entry name" value="P-loop containing nucleoside triphosphate hydrolases"/>
    <property type="match status" value="1"/>
</dbReference>
<dbReference type="Gene3D" id="3.40.50.300">
    <property type="entry name" value="P-loop containing nucleotide triphosphate hydrolases"/>
    <property type="match status" value="3"/>
</dbReference>
<dbReference type="GO" id="GO:0007188">
    <property type="term" value="P:adenylate cyclase-modulating G protein-coupled receptor signaling pathway"/>
    <property type="evidence" value="ECO:0007669"/>
    <property type="project" value="UniProtKB-UniRule"/>
</dbReference>
<name>A0A8J5H7P3_ZINOF</name>
<gene>
    <name evidence="15" type="ORF">ZIOFF_029114</name>
</gene>
<keyword evidence="7 13" id="KW-0460">Magnesium</keyword>
<feature type="binding site" evidence="12">
    <location>
        <begin position="310"/>
        <end position="313"/>
    </location>
    <ligand>
        <name>GTP</name>
        <dbReference type="ChEBI" id="CHEBI:37565"/>
    </ligand>
</feature>
<dbReference type="PRINTS" id="PR01242">
    <property type="entry name" value="GPROTEINAPLT"/>
</dbReference>
<dbReference type="Proteomes" id="UP000734854">
    <property type="component" value="Unassembled WGS sequence"/>
</dbReference>
<comment type="function">
    <text evidence="14">Guanine nucleotide-binding proteins (G proteins) are involved as modulators or transducers in various transmembrane signaling systems.</text>
</comment>
<feature type="binding site" evidence="12">
    <location>
        <begin position="60"/>
        <end position="65"/>
    </location>
    <ligand>
        <name>GTP</name>
        <dbReference type="ChEBI" id="CHEBI:37565"/>
    </ligand>
</feature>
<evidence type="ECO:0000256" key="9">
    <source>
        <dbReference type="ARBA" id="ARBA00023139"/>
    </source>
</evidence>
<keyword evidence="6" id="KW-0378">Hydrolase</keyword>
<dbReference type="GO" id="GO:0031683">
    <property type="term" value="F:G-protein beta/gamma-subunit complex binding"/>
    <property type="evidence" value="ECO:0007669"/>
    <property type="project" value="UniProtKB-UniRule"/>
</dbReference>
<proteinExistence type="inferred from homology"/>
<evidence type="ECO:0000256" key="6">
    <source>
        <dbReference type="ARBA" id="ARBA00022801"/>
    </source>
</evidence>
<evidence type="ECO:0000256" key="11">
    <source>
        <dbReference type="ARBA" id="ARBA00023288"/>
    </source>
</evidence>
<evidence type="ECO:0000256" key="2">
    <source>
        <dbReference type="ARBA" id="ARBA00005804"/>
    </source>
</evidence>
<evidence type="ECO:0000256" key="12">
    <source>
        <dbReference type="PIRSR" id="PIRSR601019-1"/>
    </source>
</evidence>
<keyword evidence="16" id="KW-1185">Reference proteome</keyword>
<keyword evidence="9 14" id="KW-0564">Palmitate</keyword>
<dbReference type="InterPro" id="IPR001019">
    <property type="entry name" value="Gprotein_alpha_su"/>
</dbReference>
<evidence type="ECO:0000256" key="4">
    <source>
        <dbReference type="ARBA" id="ARBA00022723"/>
    </source>
</evidence>
<dbReference type="PROSITE" id="PS51882">
    <property type="entry name" value="G_ALPHA"/>
    <property type="match status" value="1"/>
</dbReference>
<dbReference type="CDD" id="cd00066">
    <property type="entry name" value="G-alpha"/>
    <property type="match status" value="1"/>
</dbReference>
<feature type="binding site" evidence="12">
    <location>
        <begin position="240"/>
        <end position="246"/>
    </location>
    <ligand>
        <name>GTP</name>
        <dbReference type="ChEBI" id="CHEBI:37565"/>
    </ligand>
</feature>
<keyword evidence="3 14" id="KW-0519">Myristate</keyword>
<keyword evidence="14" id="KW-1003">Cell membrane</keyword>
<dbReference type="GO" id="GO:0005834">
    <property type="term" value="C:heterotrimeric G-protein complex"/>
    <property type="evidence" value="ECO:0007669"/>
    <property type="project" value="UniProtKB-UniRule"/>
</dbReference>
<dbReference type="InterPro" id="IPR027417">
    <property type="entry name" value="P-loop_NTPase"/>
</dbReference>
<comment type="subunit">
    <text evidence="14">G proteins are composed of 3 units; alpha, beta and gamma. The alpha chain contains the guanine nucleotide binding site.</text>
</comment>
<dbReference type="InterPro" id="IPR011025">
    <property type="entry name" value="GproteinA_insert"/>
</dbReference>
<dbReference type="PRINTS" id="PR00318">
    <property type="entry name" value="GPROTEINA"/>
</dbReference>
<evidence type="ECO:0000256" key="10">
    <source>
        <dbReference type="ARBA" id="ARBA00023224"/>
    </source>
</evidence>
<comment type="caution">
    <text evidence="15">The sequence shown here is derived from an EMBL/GenBank/DDBJ whole genome shotgun (WGS) entry which is preliminary data.</text>
</comment>
<dbReference type="SMART" id="SM00275">
    <property type="entry name" value="G_alpha"/>
    <property type="match status" value="1"/>
</dbReference>
<dbReference type="GO" id="GO:0003924">
    <property type="term" value="F:GTPase activity"/>
    <property type="evidence" value="ECO:0007669"/>
    <property type="project" value="InterPro"/>
</dbReference>
<keyword evidence="5 12" id="KW-0547">Nucleotide-binding</keyword>
<comment type="similarity">
    <text evidence="2 14">Belongs to the G-alpha family.</text>
</comment>
<protein>
    <recommendedName>
        <fullName evidence="14">Guanine nucleotide-binding protein alpha subunit</fullName>
        <shortName evidence="14">GP-alpha</shortName>
    </recommendedName>
</protein>
<dbReference type="InterPro" id="IPR002976">
    <property type="entry name" value="Plant_Gprotein_alpha"/>
</dbReference>
<dbReference type="GO" id="GO:0005525">
    <property type="term" value="F:GTP binding"/>
    <property type="evidence" value="ECO:0007669"/>
    <property type="project" value="UniProtKB-UniRule"/>
</dbReference>